<dbReference type="Proteomes" id="UP000198406">
    <property type="component" value="Unassembled WGS sequence"/>
</dbReference>
<keyword evidence="1" id="KW-0472">Membrane</keyword>
<feature type="transmembrane region" description="Helical" evidence="1">
    <location>
        <begin position="25"/>
        <end position="43"/>
    </location>
</feature>
<proteinExistence type="predicted"/>
<keyword evidence="3" id="KW-1185">Reference proteome</keyword>
<dbReference type="InParanoid" id="A0A1Z5JWT4"/>
<gene>
    <name evidence="2" type="ORF">FisN_2Lh141</name>
</gene>
<reference evidence="2 3" key="1">
    <citation type="journal article" date="2015" name="Plant Cell">
        <title>Oil accumulation by the oleaginous diatom Fistulifera solaris as revealed by the genome and transcriptome.</title>
        <authorList>
            <person name="Tanaka T."/>
            <person name="Maeda Y."/>
            <person name="Veluchamy A."/>
            <person name="Tanaka M."/>
            <person name="Abida H."/>
            <person name="Marechal E."/>
            <person name="Bowler C."/>
            <person name="Muto M."/>
            <person name="Sunaga Y."/>
            <person name="Tanaka M."/>
            <person name="Yoshino T."/>
            <person name="Taniguchi T."/>
            <person name="Fukuda Y."/>
            <person name="Nemoto M."/>
            <person name="Matsumoto M."/>
            <person name="Wong P.S."/>
            <person name="Aburatani S."/>
            <person name="Fujibuchi W."/>
        </authorList>
    </citation>
    <scope>NUCLEOTIDE SEQUENCE [LARGE SCALE GENOMIC DNA]</scope>
    <source>
        <strain evidence="2 3">JPCC DA0580</strain>
    </source>
</reference>
<name>A0A1Z5JWT4_FISSO</name>
<feature type="transmembrane region" description="Helical" evidence="1">
    <location>
        <begin position="63"/>
        <end position="82"/>
    </location>
</feature>
<sequence length="158" mass="17443">MWNPVPDIQQAWADTKTIGGKVSVILLYLLVSFFILLAAWSILYPYNECLLAGIGGKDNPMAIATVRVGYGFSLGFFGYVLVGGYRIPNMVMMTVFLLIDMIVWTSVGKEMDTLGCHDDMVEMYIFCAATVLALILAVMDDKLGDRTSRAEESLPLNV</sequence>
<dbReference type="AlphaFoldDB" id="A0A1Z5JWT4"/>
<feature type="transmembrane region" description="Helical" evidence="1">
    <location>
        <begin position="89"/>
        <end position="108"/>
    </location>
</feature>
<evidence type="ECO:0000313" key="2">
    <source>
        <dbReference type="EMBL" id="GAX18484.1"/>
    </source>
</evidence>
<evidence type="ECO:0000256" key="1">
    <source>
        <dbReference type="SAM" id="Phobius"/>
    </source>
</evidence>
<feature type="transmembrane region" description="Helical" evidence="1">
    <location>
        <begin position="120"/>
        <end position="139"/>
    </location>
</feature>
<organism evidence="2 3">
    <name type="scientific">Fistulifera solaris</name>
    <name type="common">Oleaginous diatom</name>
    <dbReference type="NCBI Taxonomy" id="1519565"/>
    <lineage>
        <taxon>Eukaryota</taxon>
        <taxon>Sar</taxon>
        <taxon>Stramenopiles</taxon>
        <taxon>Ochrophyta</taxon>
        <taxon>Bacillariophyta</taxon>
        <taxon>Bacillariophyceae</taxon>
        <taxon>Bacillariophycidae</taxon>
        <taxon>Naviculales</taxon>
        <taxon>Naviculaceae</taxon>
        <taxon>Fistulifera</taxon>
    </lineage>
</organism>
<dbReference type="EMBL" id="BDSP01000130">
    <property type="protein sequence ID" value="GAX18484.1"/>
    <property type="molecule type" value="Genomic_DNA"/>
</dbReference>
<accession>A0A1Z5JWT4</accession>
<comment type="caution">
    <text evidence="2">The sequence shown here is derived from an EMBL/GenBank/DDBJ whole genome shotgun (WGS) entry which is preliminary data.</text>
</comment>
<keyword evidence="1" id="KW-0812">Transmembrane</keyword>
<protein>
    <submittedName>
        <fullName evidence="2">Uncharacterized protein</fullName>
    </submittedName>
</protein>
<keyword evidence="1" id="KW-1133">Transmembrane helix</keyword>
<evidence type="ECO:0000313" key="3">
    <source>
        <dbReference type="Proteomes" id="UP000198406"/>
    </source>
</evidence>